<protein>
    <submittedName>
        <fullName evidence="1">Uncharacterized protein</fullName>
    </submittedName>
</protein>
<keyword evidence="2" id="KW-1185">Reference proteome</keyword>
<accession>A0ABR3A0V4</accession>
<organism evidence="1 2">
    <name type="scientific">Marasmius tenuissimus</name>
    <dbReference type="NCBI Taxonomy" id="585030"/>
    <lineage>
        <taxon>Eukaryota</taxon>
        <taxon>Fungi</taxon>
        <taxon>Dikarya</taxon>
        <taxon>Basidiomycota</taxon>
        <taxon>Agaricomycotina</taxon>
        <taxon>Agaricomycetes</taxon>
        <taxon>Agaricomycetidae</taxon>
        <taxon>Agaricales</taxon>
        <taxon>Marasmiineae</taxon>
        <taxon>Marasmiaceae</taxon>
        <taxon>Marasmius</taxon>
    </lineage>
</organism>
<comment type="caution">
    <text evidence="1">The sequence shown here is derived from an EMBL/GenBank/DDBJ whole genome shotgun (WGS) entry which is preliminary data.</text>
</comment>
<dbReference type="Proteomes" id="UP001437256">
    <property type="component" value="Unassembled WGS sequence"/>
</dbReference>
<dbReference type="EMBL" id="JBBXMP010000025">
    <property type="protein sequence ID" value="KAL0067496.1"/>
    <property type="molecule type" value="Genomic_DNA"/>
</dbReference>
<evidence type="ECO:0000313" key="1">
    <source>
        <dbReference type="EMBL" id="KAL0067496.1"/>
    </source>
</evidence>
<gene>
    <name evidence="1" type="ORF">AAF712_005487</name>
</gene>
<reference evidence="1 2" key="1">
    <citation type="submission" date="2024-05" db="EMBL/GenBank/DDBJ databases">
        <title>A draft genome resource for the thread blight pathogen Marasmius tenuissimus strain MS-2.</title>
        <authorList>
            <person name="Yulfo-Soto G.E."/>
            <person name="Baruah I.K."/>
            <person name="Amoako-Attah I."/>
            <person name="Bukari Y."/>
            <person name="Meinhardt L.W."/>
            <person name="Bailey B.A."/>
            <person name="Cohen S.P."/>
        </authorList>
    </citation>
    <scope>NUCLEOTIDE SEQUENCE [LARGE SCALE GENOMIC DNA]</scope>
    <source>
        <strain evidence="1 2">MS-2</strain>
    </source>
</reference>
<sequence length="172" mass="19968">MFHTNDTQDFMDTMFTIEDYKWLIKKARAVDASGIEKRCRRVLVEYAQKKGADRQARIAEKATKEAERVLALSKVTLVSDKDAIMKFTRQQLEDQLDIWRNILNTKQERIIKLKSHVPKQGDKQGKLLRVVELYMDMGPTAVQKAQEETLVLLETELDEDDDMHCGPQTELK</sequence>
<name>A0ABR3A0V4_9AGAR</name>
<proteinExistence type="predicted"/>
<evidence type="ECO:0000313" key="2">
    <source>
        <dbReference type="Proteomes" id="UP001437256"/>
    </source>
</evidence>